<dbReference type="UniPathway" id="UPA00241">
    <property type="reaction ID" value="UER00352"/>
</dbReference>
<dbReference type="PANTHER" id="PTHR10285">
    <property type="entry name" value="URIDINE KINASE"/>
    <property type="match status" value="1"/>
</dbReference>
<organism evidence="2 3">
    <name type="scientific">Leuconostoc citreum</name>
    <dbReference type="NCBI Taxonomy" id="33964"/>
    <lineage>
        <taxon>Bacteria</taxon>
        <taxon>Bacillati</taxon>
        <taxon>Bacillota</taxon>
        <taxon>Bacilli</taxon>
        <taxon>Lactobacillales</taxon>
        <taxon>Lactobacillaceae</taxon>
        <taxon>Leuconostoc</taxon>
    </lineage>
</organism>
<dbReference type="GO" id="GO:0015937">
    <property type="term" value="P:coenzyme A biosynthetic process"/>
    <property type="evidence" value="ECO:0007669"/>
    <property type="project" value="UniProtKB-UniPathway"/>
</dbReference>
<dbReference type="RefSeq" id="WP_004902031.1">
    <property type="nucleotide sequence ID" value="NZ_BJJW01000015.1"/>
</dbReference>
<dbReference type="Proteomes" id="UP000323274">
    <property type="component" value="Unassembled WGS sequence"/>
</dbReference>
<name>A0A5A5U0K9_LEUCI</name>
<protein>
    <recommendedName>
        <fullName evidence="1">Phosphoribulokinase/uridine kinase domain-containing protein</fullName>
    </recommendedName>
</protein>
<dbReference type="Gene3D" id="3.40.50.300">
    <property type="entry name" value="P-loop containing nucleotide triphosphate hydrolases"/>
    <property type="match status" value="1"/>
</dbReference>
<dbReference type="SUPFAM" id="SSF52540">
    <property type="entry name" value="P-loop containing nucleoside triphosphate hydrolases"/>
    <property type="match status" value="1"/>
</dbReference>
<dbReference type="GO" id="GO:0005524">
    <property type="term" value="F:ATP binding"/>
    <property type="evidence" value="ECO:0007669"/>
    <property type="project" value="InterPro"/>
</dbReference>
<gene>
    <name evidence="2" type="ORF">LCIT_17290</name>
</gene>
<dbReference type="EMBL" id="BJJW01000015">
    <property type="protein sequence ID" value="GDZ84487.1"/>
    <property type="molecule type" value="Genomic_DNA"/>
</dbReference>
<dbReference type="InterPro" id="IPR027417">
    <property type="entry name" value="P-loop_NTPase"/>
</dbReference>
<dbReference type="Pfam" id="PF00485">
    <property type="entry name" value="PRK"/>
    <property type="match status" value="1"/>
</dbReference>
<evidence type="ECO:0000259" key="1">
    <source>
        <dbReference type="Pfam" id="PF00485"/>
    </source>
</evidence>
<dbReference type="OMA" id="MQRKGFP"/>
<proteinExistence type="predicted"/>
<accession>A0A5A5U0K9</accession>
<dbReference type="AlphaFoldDB" id="A0A5A5U0K9"/>
<feature type="domain" description="Phosphoribulokinase/uridine kinase" evidence="1">
    <location>
        <begin position="19"/>
        <end position="152"/>
    </location>
</feature>
<comment type="caution">
    <text evidence="2">The sequence shown here is derived from an EMBL/GenBank/DDBJ whole genome shotgun (WGS) entry which is preliminary data.</text>
</comment>
<reference evidence="2 3" key="1">
    <citation type="submission" date="2019-04" db="EMBL/GenBank/DDBJ databases">
        <title>A pseudo-fructophilic Leuconostoc citreum strain F192-5 isolated from peel of satsuma mandarin: the first report for isolation and characterization of strain-dependent fructophilic-like characteristics.</title>
        <authorList>
            <person name="Maeno S."/>
            <person name="Tanizawa Y."/>
            <person name="Kajikawa A."/>
            <person name="Kanesaki Y."/>
            <person name="Kubota E."/>
            <person name="Arita M."/>
            <person name="Leon D."/>
            <person name="Endo A."/>
        </authorList>
    </citation>
    <scope>NUCLEOTIDE SEQUENCE [LARGE SCALE GENOMIC DNA]</scope>
    <source>
        <strain evidence="2 3">F192-5</strain>
    </source>
</reference>
<evidence type="ECO:0000313" key="2">
    <source>
        <dbReference type="EMBL" id="GDZ84487.1"/>
    </source>
</evidence>
<dbReference type="GO" id="GO:0016301">
    <property type="term" value="F:kinase activity"/>
    <property type="evidence" value="ECO:0007669"/>
    <property type="project" value="InterPro"/>
</dbReference>
<evidence type="ECO:0000313" key="3">
    <source>
        <dbReference type="Proteomes" id="UP000323274"/>
    </source>
</evidence>
<dbReference type="InterPro" id="IPR006083">
    <property type="entry name" value="PRK/URK"/>
</dbReference>
<sequence>MNTLIADLLKKYDGTFMTVGIAGSVAVGKSTFASLLAKQFDVTTAIISTDDFLMSNALLTEKDIFNEKGFPQTYDLVRLNQVIRDFYDGHETVTIPQYNQEIADIDPKQLQTITRPKILIVEGVVALQLMHLDYKIYLEADLNDIKAWYLSRTLEMTALAKADPTSWRYQYTKMPLGDLTDLVMQTWDETNQVNLEKFILPSRQYANAIVQLNQYHDVQQVTIKNL</sequence>